<protein>
    <submittedName>
        <fullName evidence="9">Transcriptional regulator with PAS, ATPase and Fis domain</fullName>
    </submittedName>
</protein>
<organism evidence="9 10">
    <name type="scientific">Virgibacillus alimentarius</name>
    <dbReference type="NCBI Taxonomy" id="698769"/>
    <lineage>
        <taxon>Bacteria</taxon>
        <taxon>Bacillati</taxon>
        <taxon>Bacillota</taxon>
        <taxon>Bacilli</taxon>
        <taxon>Bacillales</taxon>
        <taxon>Bacillaceae</taxon>
        <taxon>Virgibacillus</taxon>
    </lineage>
</organism>
<dbReference type="SUPFAM" id="SSF55785">
    <property type="entry name" value="PYP-like sensor domain (PAS domain)"/>
    <property type="match status" value="2"/>
</dbReference>
<dbReference type="Gene3D" id="1.10.10.60">
    <property type="entry name" value="Homeodomain-like"/>
    <property type="match status" value="1"/>
</dbReference>
<keyword evidence="2" id="KW-0067">ATP-binding</keyword>
<dbReference type="Pfam" id="PF13426">
    <property type="entry name" value="PAS_9"/>
    <property type="match status" value="2"/>
</dbReference>
<dbReference type="PROSITE" id="PS50112">
    <property type="entry name" value="PAS"/>
    <property type="match status" value="1"/>
</dbReference>
<dbReference type="InterPro" id="IPR000700">
    <property type="entry name" value="PAS-assoc_C"/>
</dbReference>
<dbReference type="InterPro" id="IPR025662">
    <property type="entry name" value="Sigma_54_int_dom_ATP-bd_1"/>
</dbReference>
<dbReference type="Gene3D" id="3.30.450.20">
    <property type="entry name" value="PAS domain"/>
    <property type="match status" value="2"/>
</dbReference>
<sequence>MNQTIFNKLRPIFAVSTNIEEEALLKKIATHQDPYLFLTENNRLRAYVDLKNLKTEKIDYSNLHINQIFSNAISIDKLGTFKLNQTLSLPFIFQALGQPIVLVKNEQNDITGYVRREDMLAGMFREETKNINILRVLLASIPMGLFVIDHEYKIVNCNESGLKMIRSEADEVMGKDARIIFHKEQVNEVFATGKTILNQIRITDEMGVLVDYSPIETSNGNVEGAIIIVQDLPMVEEMAMEIEAVKNLNSDMNAILSTIYDELVVVDHTGNILRHSENYIRDFWKGELNELVGKNILDLEKKGDISPSITKLVLEKKEKVSRVQEGKHGKKVLAVGNPIFNEKGELQRVVIASRDITENTKLKTELKQTREITKRYKQELTRLKTMTAEPSHEIIYCSAKMQQIVNQVEKIAKFSSTVLVQGESGVGKEMIARAIHQKSNRSNKPFLTINCGSIPENLLESELFGYTKGSFTGADMKGKQGYFEQAHEGILFLDEIGDMPMSLQVKLLRVLQESEVVPIGSVTAIPVDVQIIAATNKDLKGMVEKGTFREDLYYRIHVIPIRVPPLNERSEDIPLLAYHTLQKLNQRYDKNYHFSPDALNLLENYSWPGNIRELQNLIERLFVTADEDVITAALVDQFMSNGIVKKAKPMVNGIMPLQKAKEEVEEQLILLAMKKFGTTTKAAEALNISQSAVSRKYQKILQNE</sequence>
<evidence type="ECO:0000256" key="4">
    <source>
        <dbReference type="ARBA" id="ARBA00023125"/>
    </source>
</evidence>
<feature type="domain" description="Sigma-54 factor interaction" evidence="6">
    <location>
        <begin position="394"/>
        <end position="623"/>
    </location>
</feature>
<dbReference type="SUPFAM" id="SSF46689">
    <property type="entry name" value="Homeodomain-like"/>
    <property type="match status" value="1"/>
</dbReference>
<dbReference type="PROSITE" id="PS50045">
    <property type="entry name" value="SIGMA54_INTERACT_4"/>
    <property type="match status" value="1"/>
</dbReference>
<dbReference type="Pfam" id="PF25601">
    <property type="entry name" value="AAA_lid_14"/>
    <property type="match status" value="1"/>
</dbReference>
<feature type="domain" description="PAS" evidence="7">
    <location>
        <begin position="130"/>
        <end position="200"/>
    </location>
</feature>
<dbReference type="InterPro" id="IPR000014">
    <property type="entry name" value="PAS"/>
</dbReference>
<dbReference type="CDD" id="cd00009">
    <property type="entry name" value="AAA"/>
    <property type="match status" value="1"/>
</dbReference>
<accession>A0ABS4SCF0</accession>
<dbReference type="PROSITE" id="PS50113">
    <property type="entry name" value="PAC"/>
    <property type="match status" value="1"/>
</dbReference>
<dbReference type="Pfam" id="PF00158">
    <property type="entry name" value="Sigma54_activat"/>
    <property type="match status" value="1"/>
</dbReference>
<evidence type="ECO:0000256" key="1">
    <source>
        <dbReference type="ARBA" id="ARBA00022741"/>
    </source>
</evidence>
<dbReference type="InterPro" id="IPR025943">
    <property type="entry name" value="Sigma_54_int_dom_ATP-bd_2"/>
</dbReference>
<dbReference type="InterPro" id="IPR009057">
    <property type="entry name" value="Homeodomain-like_sf"/>
</dbReference>
<evidence type="ECO:0000259" key="8">
    <source>
        <dbReference type="PROSITE" id="PS50113"/>
    </source>
</evidence>
<dbReference type="PROSITE" id="PS00688">
    <property type="entry name" value="SIGMA54_INTERACT_3"/>
    <property type="match status" value="1"/>
</dbReference>
<keyword evidence="10" id="KW-1185">Reference proteome</keyword>
<dbReference type="Gene3D" id="1.10.8.60">
    <property type="match status" value="1"/>
</dbReference>
<evidence type="ECO:0000256" key="2">
    <source>
        <dbReference type="ARBA" id="ARBA00022840"/>
    </source>
</evidence>
<dbReference type="RefSeq" id="WP_226371672.1">
    <property type="nucleotide sequence ID" value="NZ_JAGIKX010000046.1"/>
</dbReference>
<gene>
    <name evidence="9" type="ORF">J2Z81_002995</name>
</gene>
<evidence type="ECO:0000256" key="3">
    <source>
        <dbReference type="ARBA" id="ARBA00023015"/>
    </source>
</evidence>
<dbReference type="SUPFAM" id="SSF52540">
    <property type="entry name" value="P-loop containing nucleoside triphosphate hydrolases"/>
    <property type="match status" value="1"/>
</dbReference>
<dbReference type="SMART" id="SM00091">
    <property type="entry name" value="PAS"/>
    <property type="match status" value="2"/>
</dbReference>
<comment type="caution">
    <text evidence="9">The sequence shown here is derived from an EMBL/GenBank/DDBJ whole genome shotgun (WGS) entry which is preliminary data.</text>
</comment>
<proteinExistence type="predicted"/>
<dbReference type="EMBL" id="JAGIKX010000046">
    <property type="protein sequence ID" value="MBP2259007.1"/>
    <property type="molecule type" value="Genomic_DNA"/>
</dbReference>
<keyword evidence="3" id="KW-0805">Transcription regulation</keyword>
<dbReference type="PANTHER" id="PTHR32071">
    <property type="entry name" value="TRANSCRIPTIONAL REGULATORY PROTEIN"/>
    <property type="match status" value="1"/>
</dbReference>
<dbReference type="InterPro" id="IPR025944">
    <property type="entry name" value="Sigma_54_int_dom_CS"/>
</dbReference>
<dbReference type="CDD" id="cd00130">
    <property type="entry name" value="PAS"/>
    <property type="match status" value="1"/>
</dbReference>
<dbReference type="InterPro" id="IPR002078">
    <property type="entry name" value="Sigma_54_int"/>
</dbReference>
<evidence type="ECO:0000259" key="7">
    <source>
        <dbReference type="PROSITE" id="PS50112"/>
    </source>
</evidence>
<dbReference type="PROSITE" id="PS00676">
    <property type="entry name" value="SIGMA54_INTERACT_2"/>
    <property type="match status" value="1"/>
</dbReference>
<evidence type="ECO:0000313" key="10">
    <source>
        <dbReference type="Proteomes" id="UP001519294"/>
    </source>
</evidence>
<dbReference type="InterPro" id="IPR027417">
    <property type="entry name" value="P-loop_NTPase"/>
</dbReference>
<keyword evidence="4" id="KW-0238">DNA-binding</keyword>
<dbReference type="InterPro" id="IPR035965">
    <property type="entry name" value="PAS-like_dom_sf"/>
</dbReference>
<dbReference type="InterPro" id="IPR003593">
    <property type="entry name" value="AAA+_ATPase"/>
</dbReference>
<keyword evidence="1" id="KW-0547">Nucleotide-binding</keyword>
<dbReference type="SMART" id="SM00382">
    <property type="entry name" value="AAA"/>
    <property type="match status" value="1"/>
</dbReference>
<name>A0ABS4SCF0_9BACI</name>
<dbReference type="PROSITE" id="PS00675">
    <property type="entry name" value="SIGMA54_INTERACT_1"/>
    <property type="match status" value="1"/>
</dbReference>
<feature type="domain" description="PAC" evidence="8">
    <location>
        <begin position="317"/>
        <end position="368"/>
    </location>
</feature>
<keyword evidence="5" id="KW-0804">Transcription</keyword>
<evidence type="ECO:0000313" key="9">
    <source>
        <dbReference type="EMBL" id="MBP2259007.1"/>
    </source>
</evidence>
<reference evidence="9 10" key="1">
    <citation type="submission" date="2021-03" db="EMBL/GenBank/DDBJ databases">
        <title>Genomic Encyclopedia of Type Strains, Phase IV (KMG-IV): sequencing the most valuable type-strain genomes for metagenomic binning, comparative biology and taxonomic classification.</title>
        <authorList>
            <person name="Goeker M."/>
        </authorList>
    </citation>
    <scope>NUCLEOTIDE SEQUENCE [LARGE SCALE GENOMIC DNA]</scope>
    <source>
        <strain evidence="9 10">DSM 25790</strain>
    </source>
</reference>
<evidence type="ECO:0000259" key="6">
    <source>
        <dbReference type="PROSITE" id="PS50045"/>
    </source>
</evidence>
<dbReference type="PANTHER" id="PTHR32071:SF57">
    <property type="entry name" value="C4-DICARBOXYLATE TRANSPORT TRANSCRIPTIONAL REGULATORY PROTEIN DCTD"/>
    <property type="match status" value="1"/>
</dbReference>
<dbReference type="Proteomes" id="UP001519294">
    <property type="component" value="Unassembled WGS sequence"/>
</dbReference>
<dbReference type="InterPro" id="IPR058031">
    <property type="entry name" value="AAA_lid_NorR"/>
</dbReference>
<evidence type="ECO:0000256" key="5">
    <source>
        <dbReference type="ARBA" id="ARBA00023163"/>
    </source>
</evidence>
<dbReference type="Gene3D" id="3.40.50.300">
    <property type="entry name" value="P-loop containing nucleotide triphosphate hydrolases"/>
    <property type="match status" value="1"/>
</dbReference>